<keyword evidence="1" id="KW-1185">Reference proteome</keyword>
<dbReference type="KEGG" id="jre:108984068"/>
<dbReference type="InterPro" id="IPR004158">
    <property type="entry name" value="DUF247_pln"/>
</dbReference>
<evidence type="ECO:0000313" key="2">
    <source>
        <dbReference type="RefSeq" id="XP_018811443.1"/>
    </source>
</evidence>
<sequence length="255" mass="29344">MPSEEESSLSLSLLAMQFFNEATGLQRPHDFLCSWFRDLKGWHLLDLLHLSFIPKEDITQSSGTPNHVMHSFSKLRCSGIKFNLVQAESFLLVKFKNDVIEMPHLTLDKFTCSFLSNCVAFEQCHCYVSTHFTTYATFLGCLVGSANDAGYLRHHNIVDNNLDNDHKVACFINKMGKDVIIDGNFYLSKLFDNVDEYYRNSWNVQQATFKHKYFETPWSFISALAAFVLLSLAIAQTFYTIMAYLHRKDGFPRSK</sequence>
<name>A0A2I4DWB5_JUGRE</name>
<evidence type="ECO:0000313" key="1">
    <source>
        <dbReference type="Proteomes" id="UP000235220"/>
    </source>
</evidence>
<dbReference type="PANTHER" id="PTHR31170:SF21">
    <property type="match status" value="1"/>
</dbReference>
<dbReference type="AlphaFoldDB" id="A0A2I4DWB5"/>
<accession>A0A2I4DWB5</accession>
<dbReference type="Pfam" id="PF03140">
    <property type="entry name" value="DUF247"/>
    <property type="match status" value="1"/>
</dbReference>
<reference evidence="2" key="1">
    <citation type="submission" date="2025-08" db="UniProtKB">
        <authorList>
            <consortium name="RefSeq"/>
        </authorList>
    </citation>
    <scope>IDENTIFICATION</scope>
    <source>
        <tissue evidence="2">Leaves</tissue>
    </source>
</reference>
<organism evidence="1 2">
    <name type="scientific">Juglans regia</name>
    <name type="common">English walnut</name>
    <dbReference type="NCBI Taxonomy" id="51240"/>
    <lineage>
        <taxon>Eukaryota</taxon>
        <taxon>Viridiplantae</taxon>
        <taxon>Streptophyta</taxon>
        <taxon>Embryophyta</taxon>
        <taxon>Tracheophyta</taxon>
        <taxon>Spermatophyta</taxon>
        <taxon>Magnoliopsida</taxon>
        <taxon>eudicotyledons</taxon>
        <taxon>Gunneridae</taxon>
        <taxon>Pentapetalae</taxon>
        <taxon>rosids</taxon>
        <taxon>fabids</taxon>
        <taxon>Fagales</taxon>
        <taxon>Juglandaceae</taxon>
        <taxon>Juglans</taxon>
    </lineage>
</organism>
<dbReference type="Proteomes" id="UP000235220">
    <property type="component" value="Chromosome 4"/>
</dbReference>
<dbReference type="GeneID" id="108984068"/>
<dbReference type="OrthoDB" id="658695at2759"/>
<dbReference type="RefSeq" id="XP_018811443.1">
    <property type="nucleotide sequence ID" value="XM_018955898.2"/>
</dbReference>
<dbReference type="PANTHER" id="PTHR31170">
    <property type="entry name" value="BNAC04G53230D PROTEIN"/>
    <property type="match status" value="1"/>
</dbReference>
<dbReference type="STRING" id="51240.A0A2I4DWB5"/>
<proteinExistence type="predicted"/>
<dbReference type="Gramene" id="Jr04_04740_p1">
    <property type="protein sequence ID" value="cds.Jr04_04740_p1"/>
    <property type="gene ID" value="Jr04_04740"/>
</dbReference>
<protein>
    <submittedName>
        <fullName evidence="2">UPF0481 protein At3g47200-like</fullName>
    </submittedName>
</protein>
<gene>
    <name evidence="2" type="primary">LOC108984068</name>
</gene>